<organism evidence="2 3">
    <name type="scientific">Gossypium klotzschianum</name>
    <dbReference type="NCBI Taxonomy" id="34286"/>
    <lineage>
        <taxon>Eukaryota</taxon>
        <taxon>Viridiplantae</taxon>
        <taxon>Streptophyta</taxon>
        <taxon>Embryophyta</taxon>
        <taxon>Tracheophyta</taxon>
        <taxon>Spermatophyta</taxon>
        <taxon>Magnoliopsida</taxon>
        <taxon>eudicotyledons</taxon>
        <taxon>Gunneridae</taxon>
        <taxon>Pentapetalae</taxon>
        <taxon>rosids</taxon>
        <taxon>malvids</taxon>
        <taxon>Malvales</taxon>
        <taxon>Malvaceae</taxon>
        <taxon>Malvoideae</taxon>
        <taxon>Gossypium</taxon>
    </lineage>
</organism>
<dbReference type="AlphaFoldDB" id="A0A7J8VUL6"/>
<name>A0A7J8VUL6_9ROSI</name>
<evidence type="ECO:0000313" key="3">
    <source>
        <dbReference type="Proteomes" id="UP000593573"/>
    </source>
</evidence>
<protein>
    <recommendedName>
        <fullName evidence="1">Aminotransferase-like plant mobile domain-containing protein</fullName>
    </recommendedName>
</protein>
<feature type="domain" description="Aminotransferase-like plant mobile" evidence="1">
    <location>
        <begin position="83"/>
        <end position="241"/>
    </location>
</feature>
<reference evidence="2 3" key="1">
    <citation type="journal article" date="2019" name="Genome Biol. Evol.">
        <title>Insights into the evolution of the New World diploid cottons (Gossypium, subgenus Houzingenia) based on genome sequencing.</title>
        <authorList>
            <person name="Grover C.E."/>
            <person name="Arick M.A. 2nd"/>
            <person name="Thrash A."/>
            <person name="Conover J.L."/>
            <person name="Sanders W.S."/>
            <person name="Peterson D.G."/>
            <person name="Frelichowski J.E."/>
            <person name="Scheffler J.A."/>
            <person name="Scheffler B.E."/>
            <person name="Wendel J.F."/>
        </authorList>
    </citation>
    <scope>NUCLEOTIDE SEQUENCE [LARGE SCALE GENOMIC DNA]</scope>
    <source>
        <strain evidence="2">57</strain>
        <tissue evidence="2">Leaf</tissue>
    </source>
</reference>
<keyword evidence="3" id="KW-1185">Reference proteome</keyword>
<evidence type="ECO:0000313" key="2">
    <source>
        <dbReference type="EMBL" id="MBA0666272.1"/>
    </source>
</evidence>
<dbReference type="EMBL" id="JABFAB010000012">
    <property type="protein sequence ID" value="MBA0666272.1"/>
    <property type="molecule type" value="Genomic_DNA"/>
</dbReference>
<dbReference type="PANTHER" id="PTHR46033:SF8">
    <property type="entry name" value="PROTEIN MAINTENANCE OF MERISTEMS-LIKE"/>
    <property type="match status" value="1"/>
</dbReference>
<feature type="domain" description="Aminotransferase-like plant mobile" evidence="1">
    <location>
        <begin position="13"/>
        <end position="82"/>
    </location>
</feature>
<dbReference type="Pfam" id="PF10536">
    <property type="entry name" value="PMD"/>
    <property type="match status" value="2"/>
</dbReference>
<feature type="non-terminal residue" evidence="2">
    <location>
        <position position="1"/>
    </location>
</feature>
<accession>A0A7J8VUL6</accession>
<dbReference type="InterPro" id="IPR044824">
    <property type="entry name" value="MAIN-like"/>
</dbReference>
<dbReference type="InterPro" id="IPR019557">
    <property type="entry name" value="AminoTfrase-like_pln_mobile"/>
</dbReference>
<dbReference type="GO" id="GO:0010073">
    <property type="term" value="P:meristem maintenance"/>
    <property type="evidence" value="ECO:0007669"/>
    <property type="project" value="InterPro"/>
</dbReference>
<dbReference type="Proteomes" id="UP000593573">
    <property type="component" value="Unassembled WGS sequence"/>
</dbReference>
<dbReference type="PANTHER" id="PTHR46033">
    <property type="entry name" value="PROTEIN MAIN-LIKE 2"/>
    <property type="match status" value="1"/>
</dbReference>
<proteinExistence type="predicted"/>
<sequence>EVGFWDVAAIGWRCKLDLKLISALIERWRPEKHTFHLPCGDCTITLKDVQLQLRLSVDGSALTGSVQSVDWEAICYDLLGAILYNIYGGYLMSNLSRNLIHLRWLLKLVDFRAVGEFSWGFAVLATLYREMCGTTPPNKAKIGGCLSLLQSRARFRFPFLRPRVNHPYTFPLIMRWNHPASSVGIPTALEDIQLLLDQRSEAQIPYEDSPIRAVIPDEFFQNPHIWHVKVPLVNYATVEIY</sequence>
<comment type="caution">
    <text evidence="2">The sequence shown here is derived from an EMBL/GenBank/DDBJ whole genome shotgun (WGS) entry which is preliminary data.</text>
</comment>
<gene>
    <name evidence="2" type="ORF">Goklo_002704</name>
</gene>
<dbReference type="OrthoDB" id="984736at2759"/>
<evidence type="ECO:0000259" key="1">
    <source>
        <dbReference type="Pfam" id="PF10536"/>
    </source>
</evidence>